<dbReference type="EMBL" id="JBHRSW010000006">
    <property type="protein sequence ID" value="MFC3120843.1"/>
    <property type="molecule type" value="Genomic_DNA"/>
</dbReference>
<evidence type="ECO:0000256" key="2">
    <source>
        <dbReference type="ARBA" id="ARBA00011903"/>
    </source>
</evidence>
<dbReference type="EC" id="2.7.10.2" evidence="2"/>
<dbReference type="Pfam" id="PF13614">
    <property type="entry name" value="AAA_31"/>
    <property type="match status" value="1"/>
</dbReference>
<evidence type="ECO:0000256" key="3">
    <source>
        <dbReference type="ARBA" id="ARBA00022679"/>
    </source>
</evidence>
<reference evidence="12" key="1">
    <citation type="journal article" date="2019" name="Int. J. Syst. Evol. Microbiol.">
        <title>The Global Catalogue of Microorganisms (GCM) 10K type strain sequencing project: providing services to taxonomists for standard genome sequencing and annotation.</title>
        <authorList>
            <consortium name="The Broad Institute Genomics Platform"/>
            <consortium name="The Broad Institute Genome Sequencing Center for Infectious Disease"/>
            <person name="Wu L."/>
            <person name="Ma J."/>
        </authorList>
    </citation>
    <scope>NUCLEOTIDE SEQUENCE [LARGE SCALE GENOMIC DNA]</scope>
    <source>
        <strain evidence="12">KCTC 52473</strain>
    </source>
</reference>
<evidence type="ECO:0000256" key="5">
    <source>
        <dbReference type="ARBA" id="ARBA00022777"/>
    </source>
</evidence>
<accession>A0ABV7FKI0</accession>
<protein>
    <recommendedName>
        <fullName evidence="2">non-specific protein-tyrosine kinase</fullName>
        <ecNumber evidence="2">2.7.10.2</ecNumber>
    </recommendedName>
</protein>
<comment type="similarity">
    <text evidence="1">Belongs to the CpsD/CapB family.</text>
</comment>
<dbReference type="InterPro" id="IPR027417">
    <property type="entry name" value="P-loop_NTPase"/>
</dbReference>
<organism evidence="11 12">
    <name type="scientific">Agaribacter flavus</name>
    <dbReference type="NCBI Taxonomy" id="1902781"/>
    <lineage>
        <taxon>Bacteria</taxon>
        <taxon>Pseudomonadati</taxon>
        <taxon>Pseudomonadota</taxon>
        <taxon>Gammaproteobacteria</taxon>
        <taxon>Alteromonadales</taxon>
        <taxon>Alteromonadaceae</taxon>
        <taxon>Agaribacter</taxon>
    </lineage>
</organism>
<dbReference type="CDD" id="cd05387">
    <property type="entry name" value="BY-kinase"/>
    <property type="match status" value="1"/>
</dbReference>
<dbReference type="PANTHER" id="PTHR32309">
    <property type="entry name" value="TYROSINE-PROTEIN KINASE"/>
    <property type="match status" value="1"/>
</dbReference>
<evidence type="ECO:0000256" key="7">
    <source>
        <dbReference type="ARBA" id="ARBA00023137"/>
    </source>
</evidence>
<name>A0ABV7FKI0_9ALTE</name>
<keyword evidence="12" id="KW-1185">Reference proteome</keyword>
<keyword evidence="3" id="KW-0808">Transferase</keyword>
<feature type="domain" description="AAA" evidence="10">
    <location>
        <begin position="110"/>
        <end position="254"/>
    </location>
</feature>
<dbReference type="Proteomes" id="UP001595478">
    <property type="component" value="Unassembled WGS sequence"/>
</dbReference>
<dbReference type="NCBIfam" id="TIGR03018">
    <property type="entry name" value="pepcterm_TyrKin"/>
    <property type="match status" value="1"/>
</dbReference>
<dbReference type="SUPFAM" id="SSF52540">
    <property type="entry name" value="P-loop containing nucleoside triphosphate hydrolases"/>
    <property type="match status" value="1"/>
</dbReference>
<keyword evidence="7" id="KW-0829">Tyrosine-protein kinase</keyword>
<keyword evidence="4" id="KW-0547">Nucleotide-binding</keyword>
<dbReference type="InterPro" id="IPR005702">
    <property type="entry name" value="Wzc-like_C"/>
</dbReference>
<sequence>MKSTIEKALQKQKEAQSVSGEVSSSELPNQKIQETTPAPKDHESQVLGDNEKLFTPVENFFDIDLARLDELGFVTTSDNRRRINEEYREIKRKLILNAFGPLSSTLNNSNIIMVTSARPSEGKTFTAVNLALSIAAEQDKTVLLVDADVLKPNVLRTLNLKPQKGLMDYLLSESEPLSQFIYKTNVDKLRVIPAGSSHHLSTELLASSIMQETVNEFSTRYPDRIVIIDTPPIIGINESAVLASFAGQAVVVVEEGTSKLRDIQTSVERLNQDMAVGFVVNKSINISESGGYYGYYYYGHNPDKE</sequence>
<comment type="catalytic activity">
    <reaction evidence="8">
        <text>L-tyrosyl-[protein] + ATP = O-phospho-L-tyrosyl-[protein] + ADP + H(+)</text>
        <dbReference type="Rhea" id="RHEA:10596"/>
        <dbReference type="Rhea" id="RHEA-COMP:10136"/>
        <dbReference type="Rhea" id="RHEA-COMP:20101"/>
        <dbReference type="ChEBI" id="CHEBI:15378"/>
        <dbReference type="ChEBI" id="CHEBI:30616"/>
        <dbReference type="ChEBI" id="CHEBI:46858"/>
        <dbReference type="ChEBI" id="CHEBI:61978"/>
        <dbReference type="ChEBI" id="CHEBI:456216"/>
        <dbReference type="EC" id="2.7.10.2"/>
    </reaction>
</comment>
<evidence type="ECO:0000256" key="1">
    <source>
        <dbReference type="ARBA" id="ARBA00007316"/>
    </source>
</evidence>
<dbReference type="InterPro" id="IPR050445">
    <property type="entry name" value="Bact_polysacc_biosynth/exp"/>
</dbReference>
<dbReference type="InterPro" id="IPR025669">
    <property type="entry name" value="AAA_dom"/>
</dbReference>
<keyword evidence="5" id="KW-0418">Kinase</keyword>
<keyword evidence="6" id="KW-0067">ATP-binding</keyword>
<proteinExistence type="inferred from homology"/>
<feature type="compositionally biased region" description="Basic and acidic residues" evidence="9">
    <location>
        <begin position="1"/>
        <end position="14"/>
    </location>
</feature>
<evidence type="ECO:0000313" key="12">
    <source>
        <dbReference type="Proteomes" id="UP001595478"/>
    </source>
</evidence>
<feature type="region of interest" description="Disordered" evidence="9">
    <location>
        <begin position="1"/>
        <end position="45"/>
    </location>
</feature>
<dbReference type="Gene3D" id="3.40.50.300">
    <property type="entry name" value="P-loop containing nucleotide triphosphate hydrolases"/>
    <property type="match status" value="1"/>
</dbReference>
<dbReference type="RefSeq" id="WP_376918986.1">
    <property type="nucleotide sequence ID" value="NZ_JBHRSW010000006.1"/>
</dbReference>
<evidence type="ECO:0000256" key="9">
    <source>
        <dbReference type="SAM" id="MobiDB-lite"/>
    </source>
</evidence>
<comment type="caution">
    <text evidence="11">The sequence shown here is derived from an EMBL/GenBank/DDBJ whole genome shotgun (WGS) entry which is preliminary data.</text>
</comment>
<dbReference type="PANTHER" id="PTHR32309:SF13">
    <property type="entry name" value="FERRIC ENTEROBACTIN TRANSPORT PROTEIN FEPE"/>
    <property type="match status" value="1"/>
</dbReference>
<feature type="compositionally biased region" description="Polar residues" evidence="9">
    <location>
        <begin position="15"/>
        <end position="36"/>
    </location>
</feature>
<evidence type="ECO:0000256" key="8">
    <source>
        <dbReference type="ARBA" id="ARBA00051245"/>
    </source>
</evidence>
<dbReference type="NCBIfam" id="TIGR01007">
    <property type="entry name" value="eps_fam"/>
    <property type="match status" value="1"/>
</dbReference>
<evidence type="ECO:0000259" key="10">
    <source>
        <dbReference type="Pfam" id="PF13614"/>
    </source>
</evidence>
<evidence type="ECO:0000256" key="6">
    <source>
        <dbReference type="ARBA" id="ARBA00022840"/>
    </source>
</evidence>
<gene>
    <name evidence="11" type="ORF">ACFOHL_04385</name>
</gene>
<evidence type="ECO:0000256" key="4">
    <source>
        <dbReference type="ARBA" id="ARBA00022741"/>
    </source>
</evidence>
<evidence type="ECO:0000313" key="11">
    <source>
        <dbReference type="EMBL" id="MFC3120843.1"/>
    </source>
</evidence>